<dbReference type="RefSeq" id="WP_344613155.1">
    <property type="nucleotide sequence ID" value="NZ_BAAARV010000025.1"/>
</dbReference>
<gene>
    <name evidence="1" type="ORF">GCM10010170_031890</name>
</gene>
<dbReference type="EMBL" id="BAAARV010000025">
    <property type="protein sequence ID" value="GAA2345584.1"/>
    <property type="molecule type" value="Genomic_DNA"/>
</dbReference>
<proteinExistence type="predicted"/>
<comment type="caution">
    <text evidence="1">The sequence shown here is derived from an EMBL/GenBank/DDBJ whole genome shotgun (WGS) entry which is preliminary data.</text>
</comment>
<evidence type="ECO:0008006" key="3">
    <source>
        <dbReference type="Google" id="ProtNLM"/>
    </source>
</evidence>
<sequence>MEHLDLELVAAQLRRCTDDLSLHGGMLLAVLSSALPPHLVEVRREGKLKARLGGREPAVLGVAVTLGPLRFELDRDGVGARPTTVIRHQSRGVVLSSETVSADDWCRSLTAALVEEAGGDSAAVEALRRLTI</sequence>
<organism evidence="1 2">
    <name type="scientific">Dactylosporangium salmoneum</name>
    <dbReference type="NCBI Taxonomy" id="53361"/>
    <lineage>
        <taxon>Bacteria</taxon>
        <taxon>Bacillati</taxon>
        <taxon>Actinomycetota</taxon>
        <taxon>Actinomycetes</taxon>
        <taxon>Micromonosporales</taxon>
        <taxon>Micromonosporaceae</taxon>
        <taxon>Dactylosporangium</taxon>
    </lineage>
</organism>
<evidence type="ECO:0000313" key="1">
    <source>
        <dbReference type="EMBL" id="GAA2345584.1"/>
    </source>
</evidence>
<dbReference type="Proteomes" id="UP001501444">
    <property type="component" value="Unassembled WGS sequence"/>
</dbReference>
<accession>A0ABP5T8R0</accession>
<keyword evidence="2" id="KW-1185">Reference proteome</keyword>
<protein>
    <recommendedName>
        <fullName evidence="3">DUF5753 domain-containing protein</fullName>
    </recommendedName>
</protein>
<evidence type="ECO:0000313" key="2">
    <source>
        <dbReference type="Proteomes" id="UP001501444"/>
    </source>
</evidence>
<name>A0ABP5T8R0_9ACTN</name>
<reference evidence="2" key="1">
    <citation type="journal article" date="2019" name="Int. J. Syst. Evol. Microbiol.">
        <title>The Global Catalogue of Microorganisms (GCM) 10K type strain sequencing project: providing services to taxonomists for standard genome sequencing and annotation.</title>
        <authorList>
            <consortium name="The Broad Institute Genomics Platform"/>
            <consortium name="The Broad Institute Genome Sequencing Center for Infectious Disease"/>
            <person name="Wu L."/>
            <person name="Ma J."/>
        </authorList>
    </citation>
    <scope>NUCLEOTIDE SEQUENCE [LARGE SCALE GENOMIC DNA]</scope>
    <source>
        <strain evidence="2">JCM 3272</strain>
    </source>
</reference>